<dbReference type="InterPro" id="IPR012337">
    <property type="entry name" value="RNaseH-like_sf"/>
</dbReference>
<dbReference type="Proteomes" id="UP001634393">
    <property type="component" value="Unassembled WGS sequence"/>
</dbReference>
<feature type="domain" description="Reverse transcriptase zinc-binding" evidence="2">
    <location>
        <begin position="192"/>
        <end position="289"/>
    </location>
</feature>
<dbReference type="InterPro" id="IPR036397">
    <property type="entry name" value="RNaseH_sf"/>
</dbReference>
<dbReference type="InterPro" id="IPR002156">
    <property type="entry name" value="RNaseH_domain"/>
</dbReference>
<dbReference type="SUPFAM" id="SSF53098">
    <property type="entry name" value="Ribonuclease H-like"/>
    <property type="match status" value="1"/>
</dbReference>
<dbReference type="InterPro" id="IPR044730">
    <property type="entry name" value="RNase_H-like_dom_plant"/>
</dbReference>
<evidence type="ECO:0000259" key="2">
    <source>
        <dbReference type="Pfam" id="PF13966"/>
    </source>
</evidence>
<feature type="domain" description="RNase H type-1" evidence="1">
    <location>
        <begin position="402"/>
        <end position="484"/>
    </location>
</feature>
<dbReference type="Pfam" id="PF13966">
    <property type="entry name" value="zf-RVT"/>
    <property type="match status" value="1"/>
</dbReference>
<evidence type="ECO:0000313" key="3">
    <source>
        <dbReference type="EMBL" id="KAL3830011.1"/>
    </source>
</evidence>
<sequence>MIANYWWNKKDTYKIHWVKWDTLCDSKRDGGLGFRDLDSFNTALLAKQAWRILSRPDSLISRVLRAKYFPNHDLLEAPLGPKPSLTWRSIWGSIHTLQSGLRWRVGDGNTIHIWGDKWLPRSHNFLVSTPPSLLPANATVSALIDDDLGIWNRDLIFSCFSEEEAAAILSIPLGNRVFTDSLIWHFDRSGSFTVRSAYRLIRELKAAAREALTGGPSVRQIRNWDWIWKLHVPPKVKHFVWSCCSGSIPVRSQLRHRNVTEEASCLRCGCEEETTIHCLYSCTYARQIWALSELPYSSYSSDSSDIESWFNQVRKNLDSKDFGFFSSLCWWIWFSRNKLMWEDRDTQPQILVNSVRGFHRRFVASRSITPSTASNRSNLHWIPPSSNYIKINFDAAVGNSGDGVAETTAALRAVQFAIESGWQRIILEGDCLNVIKGIVIREASLSSVGCILEEIKVLCRSFSSFSACHTIRENNRAAHELARLAFLDSCFYPVLPSAVLEIVLSELSLI</sequence>
<accession>A0ABD3T027</accession>
<name>A0ABD3T027_9LAMI</name>
<proteinExistence type="predicted"/>
<gene>
    <name evidence="3" type="ORF">ACJIZ3_018813</name>
</gene>
<keyword evidence="4" id="KW-1185">Reference proteome</keyword>
<dbReference type="Pfam" id="PF13456">
    <property type="entry name" value="RVT_3"/>
    <property type="match status" value="1"/>
</dbReference>
<evidence type="ECO:0000259" key="1">
    <source>
        <dbReference type="Pfam" id="PF13456"/>
    </source>
</evidence>
<reference evidence="3 4" key="1">
    <citation type="submission" date="2024-12" db="EMBL/GenBank/DDBJ databases">
        <title>The unique morphological basis and parallel evolutionary history of personate flowers in Penstemon.</title>
        <authorList>
            <person name="Depatie T.H."/>
            <person name="Wessinger C.A."/>
        </authorList>
    </citation>
    <scope>NUCLEOTIDE SEQUENCE [LARGE SCALE GENOMIC DNA]</scope>
    <source>
        <strain evidence="3">WTNN_2</strain>
        <tissue evidence="3">Leaf</tissue>
    </source>
</reference>
<dbReference type="PANTHER" id="PTHR33116">
    <property type="entry name" value="REVERSE TRANSCRIPTASE ZINC-BINDING DOMAIN-CONTAINING PROTEIN-RELATED-RELATED"/>
    <property type="match status" value="1"/>
</dbReference>
<dbReference type="CDD" id="cd06222">
    <property type="entry name" value="RNase_H_like"/>
    <property type="match status" value="1"/>
</dbReference>
<organism evidence="3 4">
    <name type="scientific">Penstemon smallii</name>
    <dbReference type="NCBI Taxonomy" id="265156"/>
    <lineage>
        <taxon>Eukaryota</taxon>
        <taxon>Viridiplantae</taxon>
        <taxon>Streptophyta</taxon>
        <taxon>Embryophyta</taxon>
        <taxon>Tracheophyta</taxon>
        <taxon>Spermatophyta</taxon>
        <taxon>Magnoliopsida</taxon>
        <taxon>eudicotyledons</taxon>
        <taxon>Gunneridae</taxon>
        <taxon>Pentapetalae</taxon>
        <taxon>asterids</taxon>
        <taxon>lamiids</taxon>
        <taxon>Lamiales</taxon>
        <taxon>Plantaginaceae</taxon>
        <taxon>Cheloneae</taxon>
        <taxon>Penstemon</taxon>
    </lineage>
</organism>
<dbReference type="Gene3D" id="3.30.420.10">
    <property type="entry name" value="Ribonuclease H-like superfamily/Ribonuclease H"/>
    <property type="match status" value="1"/>
</dbReference>
<protein>
    <submittedName>
        <fullName evidence="3">Uncharacterized protein</fullName>
    </submittedName>
</protein>
<dbReference type="PANTHER" id="PTHR33116:SF86">
    <property type="entry name" value="REVERSE TRANSCRIPTASE DOMAIN-CONTAINING PROTEIN"/>
    <property type="match status" value="1"/>
</dbReference>
<evidence type="ECO:0000313" key="4">
    <source>
        <dbReference type="Proteomes" id="UP001634393"/>
    </source>
</evidence>
<comment type="caution">
    <text evidence="3">The sequence shown here is derived from an EMBL/GenBank/DDBJ whole genome shotgun (WGS) entry which is preliminary data.</text>
</comment>
<dbReference type="EMBL" id="JBJXBP010000005">
    <property type="protein sequence ID" value="KAL3830011.1"/>
    <property type="molecule type" value="Genomic_DNA"/>
</dbReference>
<dbReference type="InterPro" id="IPR026960">
    <property type="entry name" value="RVT-Znf"/>
</dbReference>
<dbReference type="AlphaFoldDB" id="A0ABD3T027"/>